<dbReference type="GO" id="GO:0032259">
    <property type="term" value="P:methylation"/>
    <property type="evidence" value="ECO:0007669"/>
    <property type="project" value="UniProtKB-KW"/>
</dbReference>
<evidence type="ECO:0000259" key="1">
    <source>
        <dbReference type="Pfam" id="PF08241"/>
    </source>
</evidence>
<dbReference type="Gene3D" id="3.40.50.150">
    <property type="entry name" value="Vaccinia Virus protein VP39"/>
    <property type="match status" value="1"/>
</dbReference>
<protein>
    <submittedName>
        <fullName evidence="2">Methyltransferase domain-containing protein</fullName>
    </submittedName>
</protein>
<proteinExistence type="predicted"/>
<dbReference type="PANTHER" id="PTHR45036:SF1">
    <property type="entry name" value="METHYLTRANSFERASE LIKE 7A"/>
    <property type="match status" value="1"/>
</dbReference>
<name>A0ABR8NBA4_9ACTN</name>
<dbReference type="InterPro" id="IPR013216">
    <property type="entry name" value="Methyltransf_11"/>
</dbReference>
<dbReference type="Pfam" id="PF08241">
    <property type="entry name" value="Methyltransf_11"/>
    <property type="match status" value="1"/>
</dbReference>
<keyword evidence="2" id="KW-0808">Transferase</keyword>
<evidence type="ECO:0000313" key="3">
    <source>
        <dbReference type="Proteomes" id="UP000618818"/>
    </source>
</evidence>
<keyword evidence="3" id="KW-1185">Reference proteome</keyword>
<dbReference type="InterPro" id="IPR052356">
    <property type="entry name" value="Thiol_S-MT"/>
</dbReference>
<comment type="caution">
    <text evidence="2">The sequence shown here is derived from an EMBL/GenBank/DDBJ whole genome shotgun (WGS) entry which is preliminary data.</text>
</comment>
<dbReference type="Proteomes" id="UP000618818">
    <property type="component" value="Unassembled WGS sequence"/>
</dbReference>
<accession>A0ABR8NBA4</accession>
<reference evidence="2 3" key="1">
    <citation type="submission" date="2020-09" db="EMBL/GenBank/DDBJ databases">
        <title>novel species in genus Nocardioides.</title>
        <authorList>
            <person name="Zhang G."/>
        </authorList>
    </citation>
    <scope>NUCLEOTIDE SEQUENCE [LARGE SCALE GENOMIC DNA]</scope>
    <source>
        <strain evidence="2 3">KCTC 39551</strain>
    </source>
</reference>
<keyword evidence="2" id="KW-0489">Methyltransferase</keyword>
<organism evidence="2 3">
    <name type="scientific">Nocardioides cavernae</name>
    <dbReference type="NCBI Taxonomy" id="1921566"/>
    <lineage>
        <taxon>Bacteria</taxon>
        <taxon>Bacillati</taxon>
        <taxon>Actinomycetota</taxon>
        <taxon>Actinomycetes</taxon>
        <taxon>Propionibacteriales</taxon>
        <taxon>Nocardioidaceae</taxon>
        <taxon>Nocardioides</taxon>
    </lineage>
</organism>
<dbReference type="PANTHER" id="PTHR45036">
    <property type="entry name" value="METHYLTRANSFERASE LIKE 7B"/>
    <property type="match status" value="1"/>
</dbReference>
<dbReference type="SUPFAM" id="SSF53335">
    <property type="entry name" value="S-adenosyl-L-methionine-dependent methyltransferases"/>
    <property type="match status" value="1"/>
</dbReference>
<dbReference type="EMBL" id="JACXYZ010000001">
    <property type="protein sequence ID" value="MBD3923749.1"/>
    <property type="molecule type" value="Genomic_DNA"/>
</dbReference>
<dbReference type="GO" id="GO:0008168">
    <property type="term" value="F:methyltransferase activity"/>
    <property type="evidence" value="ECO:0007669"/>
    <property type="project" value="UniProtKB-KW"/>
</dbReference>
<evidence type="ECO:0000313" key="2">
    <source>
        <dbReference type="EMBL" id="MBD3923749.1"/>
    </source>
</evidence>
<dbReference type="RefSeq" id="WP_191193592.1">
    <property type="nucleotide sequence ID" value="NZ_JACXYZ010000001.1"/>
</dbReference>
<gene>
    <name evidence="2" type="ORF">IEZ26_03880</name>
</gene>
<sequence>MSDQLSPELAAFVAQAPAAREPHVPFLRAAVEGLAPGSLVLDVGAGEAPYRELFSAFDYRTTDWAGSFYTPSHGVDYVAPAHDMPLDDDSVDAVVCTQVLEHVAEPVEVLVELRRVLRPGGRLIVTAPLTWYLHELPHDYYRYTAYGLRHVLAKAGFAEIDIHPMNDSPSTIGALLREARWLLGSAETDGLDERRVAAGDLLAQAATMVESIGWLDTQWLMPISFSATARNPQETAG</sequence>
<feature type="domain" description="Methyltransferase type 11" evidence="1">
    <location>
        <begin position="75"/>
        <end position="125"/>
    </location>
</feature>
<dbReference type="InterPro" id="IPR029063">
    <property type="entry name" value="SAM-dependent_MTases_sf"/>
</dbReference>
<dbReference type="CDD" id="cd02440">
    <property type="entry name" value="AdoMet_MTases"/>
    <property type="match status" value="1"/>
</dbReference>